<dbReference type="PROSITE" id="PS51390">
    <property type="entry name" value="WAP"/>
    <property type="match status" value="1"/>
</dbReference>
<reference evidence="3 4" key="1">
    <citation type="submission" date="2024-11" db="EMBL/GenBank/DDBJ databases">
        <title>Chromosome-level genome assembly of the freshwater bivalve Anodonta woodiana.</title>
        <authorList>
            <person name="Chen X."/>
        </authorList>
    </citation>
    <scope>NUCLEOTIDE SEQUENCE [LARGE SCALE GENOMIC DNA]</scope>
    <source>
        <strain evidence="3">MN2024</strain>
        <tissue evidence="3">Gills</tissue>
    </source>
</reference>
<dbReference type="SMART" id="SM00217">
    <property type="entry name" value="WAP"/>
    <property type="match status" value="1"/>
</dbReference>
<organism evidence="3 4">
    <name type="scientific">Sinanodonta woodiana</name>
    <name type="common">Chinese pond mussel</name>
    <name type="synonym">Anodonta woodiana</name>
    <dbReference type="NCBI Taxonomy" id="1069815"/>
    <lineage>
        <taxon>Eukaryota</taxon>
        <taxon>Metazoa</taxon>
        <taxon>Spiralia</taxon>
        <taxon>Lophotrochozoa</taxon>
        <taxon>Mollusca</taxon>
        <taxon>Bivalvia</taxon>
        <taxon>Autobranchia</taxon>
        <taxon>Heteroconchia</taxon>
        <taxon>Palaeoheterodonta</taxon>
        <taxon>Unionida</taxon>
        <taxon>Unionoidea</taxon>
        <taxon>Unionidae</taxon>
        <taxon>Unioninae</taxon>
        <taxon>Sinanodonta</taxon>
    </lineage>
</organism>
<proteinExistence type="predicted"/>
<dbReference type="InterPro" id="IPR036645">
    <property type="entry name" value="Elafin-like_sf"/>
</dbReference>
<evidence type="ECO:0000313" key="4">
    <source>
        <dbReference type="Proteomes" id="UP001634394"/>
    </source>
</evidence>
<evidence type="ECO:0000256" key="1">
    <source>
        <dbReference type="SAM" id="Phobius"/>
    </source>
</evidence>
<keyword evidence="1" id="KW-1133">Transmembrane helix</keyword>
<dbReference type="SUPFAM" id="SSF57256">
    <property type="entry name" value="Elafin-like"/>
    <property type="match status" value="1"/>
</dbReference>
<name>A0ABD3Y2N4_SINWO</name>
<evidence type="ECO:0000313" key="3">
    <source>
        <dbReference type="EMBL" id="KAL3892291.1"/>
    </source>
</evidence>
<sequence>MPGRKVLLIVAIISLMIIDIYGLPQKIDLRRCPSGTPVSGACNSFTLPSTCPSGYHCYNLNNGPGFCCPDGAKVTCSNGGNPVGPCSPSGVDQCPSGHFCDFGTCCPLDIGMQTPPPTCKNGGIPKGRCLHTGGTNQCDRGYYCYDVPGERTGVCCPSRIVQSPIGSCPVVNKVGPCVILPGHCLSDDECRQGQRCCPDGCGKVCKYVGGGSYVPGSDLRV</sequence>
<comment type="caution">
    <text evidence="3">The sequence shown here is derived from an EMBL/GenBank/DDBJ whole genome shotgun (WGS) entry which is preliminary data.</text>
</comment>
<feature type="transmembrane region" description="Helical" evidence="1">
    <location>
        <begin position="6"/>
        <end position="23"/>
    </location>
</feature>
<evidence type="ECO:0000259" key="2">
    <source>
        <dbReference type="PROSITE" id="PS51390"/>
    </source>
</evidence>
<feature type="domain" description="WAP" evidence="2">
    <location>
        <begin position="161"/>
        <end position="209"/>
    </location>
</feature>
<dbReference type="InterPro" id="IPR006150">
    <property type="entry name" value="Cys_repeat_1"/>
</dbReference>
<accession>A0ABD3Y2N4</accession>
<dbReference type="EMBL" id="JBJQND010000001">
    <property type="protein sequence ID" value="KAL3892291.1"/>
    <property type="molecule type" value="Genomic_DNA"/>
</dbReference>
<dbReference type="AlphaFoldDB" id="A0ABD3Y2N4"/>
<keyword evidence="4" id="KW-1185">Reference proteome</keyword>
<dbReference type="InterPro" id="IPR008197">
    <property type="entry name" value="WAP_dom"/>
</dbReference>
<gene>
    <name evidence="3" type="ORF">ACJMK2_004510</name>
</gene>
<dbReference type="SMART" id="SM00289">
    <property type="entry name" value="WR1"/>
    <property type="match status" value="4"/>
</dbReference>
<dbReference type="Proteomes" id="UP001634394">
    <property type="component" value="Unassembled WGS sequence"/>
</dbReference>
<dbReference type="Pfam" id="PF00095">
    <property type="entry name" value="WAP"/>
    <property type="match status" value="1"/>
</dbReference>
<keyword evidence="1" id="KW-0812">Transmembrane</keyword>
<keyword evidence="1" id="KW-0472">Membrane</keyword>
<protein>
    <recommendedName>
        <fullName evidence="2">WAP domain-containing protein</fullName>
    </recommendedName>
</protein>
<dbReference type="Gene3D" id="4.10.75.10">
    <property type="entry name" value="Elafin-like"/>
    <property type="match status" value="1"/>
</dbReference>